<reference evidence="3 4" key="1">
    <citation type="journal article" date="2012" name="ISME J.">
        <title>Nitrification expanded: discovery, physiology and genomics of a nitrite-oxidizing bacterium from the phylum Chloroflexi.</title>
        <authorList>
            <person name="Sorokin D.Y."/>
            <person name="Lucker S."/>
            <person name="Vejmelkova D."/>
            <person name="Kostrikina N.A."/>
            <person name="Kleerebezem R."/>
            <person name="Rijpstra W.I."/>
            <person name="Damste J.S."/>
            <person name="Le Paslier D."/>
            <person name="Muyzer G."/>
            <person name="Wagner M."/>
            <person name="van Loosdrecht M.C."/>
            <person name="Daims H."/>
        </authorList>
    </citation>
    <scope>NUCLEOTIDE SEQUENCE [LARGE SCALE GENOMIC DNA]</scope>
    <source>
        <strain evidence="4">none</strain>
    </source>
</reference>
<dbReference type="Proteomes" id="UP000004221">
    <property type="component" value="Unassembled WGS sequence"/>
</dbReference>
<dbReference type="SUPFAM" id="SSF51735">
    <property type="entry name" value="NAD(P)-binding Rossmann-fold domains"/>
    <property type="match status" value="1"/>
</dbReference>
<dbReference type="InterPro" id="IPR051122">
    <property type="entry name" value="SDR_DHRS6-like"/>
</dbReference>
<dbReference type="EMBL" id="CAGS01000113">
    <property type="protein sequence ID" value="CCF83183.1"/>
    <property type="molecule type" value="Genomic_DNA"/>
</dbReference>
<dbReference type="PANTHER" id="PTHR43477:SF1">
    <property type="entry name" value="DIHYDROANTICAPSIN 7-DEHYDROGENASE"/>
    <property type="match status" value="1"/>
</dbReference>
<keyword evidence="4" id="KW-1185">Reference proteome</keyword>
<evidence type="ECO:0000313" key="4">
    <source>
        <dbReference type="Proteomes" id="UP000004221"/>
    </source>
</evidence>
<protein>
    <submittedName>
        <fullName evidence="3">Short-chain dehydrogenase/reductase SDR</fullName>
    </submittedName>
</protein>
<evidence type="ECO:0000256" key="1">
    <source>
        <dbReference type="ARBA" id="ARBA00006484"/>
    </source>
</evidence>
<dbReference type="RefSeq" id="WP_008476078.1">
    <property type="nucleotide sequence ID" value="NZ_CAGS01000113.1"/>
</dbReference>
<evidence type="ECO:0000256" key="2">
    <source>
        <dbReference type="ARBA" id="ARBA00023002"/>
    </source>
</evidence>
<dbReference type="InterPro" id="IPR036291">
    <property type="entry name" value="NAD(P)-bd_dom_sf"/>
</dbReference>
<dbReference type="OrthoDB" id="9803333at2"/>
<dbReference type="GO" id="GO:0016491">
    <property type="term" value="F:oxidoreductase activity"/>
    <property type="evidence" value="ECO:0007669"/>
    <property type="project" value="UniProtKB-KW"/>
</dbReference>
<comment type="caution">
    <text evidence="3">The sequence shown here is derived from an EMBL/GenBank/DDBJ whole genome shotgun (WGS) entry which is preliminary data.</text>
</comment>
<evidence type="ECO:0000313" key="3">
    <source>
        <dbReference type="EMBL" id="CCF83183.1"/>
    </source>
</evidence>
<sequence length="265" mass="28001">MARAAPRERGNWAVILGASSGFGAATSRALARTGINICGVHLDRRNTTPLAEAVAADVQSAGVEALFFNVNAADPGKRQEVVGALKQRGAIVHVLMHSLAFGAPRRYIEHDPANEVTQKQMDMTLDIMANSLVYWTQDLFHAGLFGADARIFAMTSERSSRVWAGHGAIAAAKSALESHIRQLAVELAPSWISVNAIQAGVTNTPAQNQIPGANEVLEAALARNPGGRITTTEDVARAICVLSQPGIAWLTGNVIRVDGGEALVP</sequence>
<dbReference type="CDD" id="cd05233">
    <property type="entry name" value="SDR_c"/>
    <property type="match status" value="1"/>
</dbReference>
<organism evidence="3 4">
    <name type="scientific">Nitrolancea hollandica Lb</name>
    <dbReference type="NCBI Taxonomy" id="1129897"/>
    <lineage>
        <taxon>Bacteria</taxon>
        <taxon>Pseudomonadati</taxon>
        <taxon>Thermomicrobiota</taxon>
        <taxon>Thermomicrobia</taxon>
        <taxon>Sphaerobacterales</taxon>
        <taxon>Sphaerobacterineae</taxon>
        <taxon>Sphaerobacteraceae</taxon>
        <taxon>Nitrolancea</taxon>
    </lineage>
</organism>
<dbReference type="PANTHER" id="PTHR43477">
    <property type="entry name" value="DIHYDROANTICAPSIN 7-DEHYDROGENASE"/>
    <property type="match status" value="1"/>
</dbReference>
<dbReference type="PRINTS" id="PR00081">
    <property type="entry name" value="GDHRDH"/>
</dbReference>
<dbReference type="Pfam" id="PF13561">
    <property type="entry name" value="adh_short_C2"/>
    <property type="match status" value="1"/>
</dbReference>
<dbReference type="AlphaFoldDB" id="I4EES1"/>
<proteinExistence type="inferred from homology"/>
<gene>
    <name evidence="3" type="ORF">NITHO_200002</name>
</gene>
<accession>I4EES1</accession>
<dbReference type="InterPro" id="IPR002347">
    <property type="entry name" value="SDR_fam"/>
</dbReference>
<keyword evidence="2" id="KW-0560">Oxidoreductase</keyword>
<comment type="similarity">
    <text evidence="1">Belongs to the short-chain dehydrogenases/reductases (SDR) family.</text>
</comment>
<name>I4EES1_9BACT</name>
<dbReference type="Gene3D" id="3.40.50.720">
    <property type="entry name" value="NAD(P)-binding Rossmann-like Domain"/>
    <property type="match status" value="2"/>
</dbReference>